<dbReference type="Pfam" id="PF09557">
    <property type="entry name" value="DUF2382"/>
    <property type="match status" value="1"/>
</dbReference>
<dbReference type="EMBL" id="JAUHJQ010000003">
    <property type="protein sequence ID" value="MDN4173531.1"/>
    <property type="molecule type" value="Genomic_DNA"/>
</dbReference>
<feature type="region of interest" description="Disordered" evidence="1">
    <location>
        <begin position="138"/>
        <end position="158"/>
    </location>
</feature>
<evidence type="ECO:0000313" key="4">
    <source>
        <dbReference type="EMBL" id="MDN4173531.1"/>
    </source>
</evidence>
<name>A0ABT8FG39_9ACTN</name>
<evidence type="ECO:0000259" key="2">
    <source>
        <dbReference type="Pfam" id="PF05239"/>
    </source>
</evidence>
<comment type="caution">
    <text evidence="4">The sequence shown here is derived from an EMBL/GenBank/DDBJ whole genome shotgun (WGS) entry which is preliminary data.</text>
</comment>
<dbReference type="InterPro" id="IPR011033">
    <property type="entry name" value="PRC_barrel-like_sf"/>
</dbReference>
<dbReference type="Proteomes" id="UP001168620">
    <property type="component" value="Unassembled WGS sequence"/>
</dbReference>
<feature type="compositionally biased region" description="Low complexity" evidence="1">
    <location>
        <begin position="138"/>
        <end position="148"/>
    </location>
</feature>
<dbReference type="Gene3D" id="3.90.50.10">
    <property type="entry name" value="Photosynthetic Reaction Center, subunit H, domain 2"/>
    <property type="match status" value="1"/>
</dbReference>
<feature type="domain" description="PRC-barrel" evidence="2">
    <location>
        <begin position="6"/>
        <end position="74"/>
    </location>
</feature>
<dbReference type="InterPro" id="IPR027275">
    <property type="entry name" value="PRC-brl_dom"/>
</dbReference>
<dbReference type="RefSeq" id="WP_300952638.1">
    <property type="nucleotide sequence ID" value="NZ_JAUHJQ010000003.1"/>
</dbReference>
<dbReference type="InterPro" id="IPR019060">
    <property type="entry name" value="DUF2382"/>
</dbReference>
<dbReference type="PANTHER" id="PTHR38463">
    <property type="entry name" value="STRESS RESPONSE PROTEIN YSNF"/>
    <property type="match status" value="1"/>
</dbReference>
<dbReference type="SUPFAM" id="SSF50346">
    <property type="entry name" value="PRC-barrel domain"/>
    <property type="match status" value="1"/>
</dbReference>
<dbReference type="InterPro" id="IPR052967">
    <property type="entry name" value="Stress_Response_Assoc"/>
</dbReference>
<reference evidence="4" key="1">
    <citation type="submission" date="2023-06" db="EMBL/GenBank/DDBJ databases">
        <title>Draft genome sequence of Nocardioides sp. SOB77.</title>
        <authorList>
            <person name="Zhang G."/>
        </authorList>
    </citation>
    <scope>NUCLEOTIDE SEQUENCE</scope>
    <source>
        <strain evidence="4">SOB77</strain>
    </source>
</reference>
<dbReference type="InterPro" id="IPR014747">
    <property type="entry name" value="Bac_photo_RC_H_C"/>
</dbReference>
<evidence type="ECO:0000313" key="5">
    <source>
        <dbReference type="Proteomes" id="UP001168620"/>
    </source>
</evidence>
<evidence type="ECO:0000259" key="3">
    <source>
        <dbReference type="Pfam" id="PF09557"/>
    </source>
</evidence>
<evidence type="ECO:0000256" key="1">
    <source>
        <dbReference type="SAM" id="MobiDB-lite"/>
    </source>
</evidence>
<feature type="domain" description="DUF2382" evidence="3">
    <location>
        <begin position="160"/>
        <end position="272"/>
    </location>
</feature>
<organism evidence="4 5">
    <name type="scientific">Nocardioides oceani</name>
    <dbReference type="NCBI Taxonomy" id="3058369"/>
    <lineage>
        <taxon>Bacteria</taxon>
        <taxon>Bacillati</taxon>
        <taxon>Actinomycetota</taxon>
        <taxon>Actinomycetes</taxon>
        <taxon>Propionibacteriales</taxon>
        <taxon>Nocardioidaceae</taxon>
        <taxon>Nocardioides</taxon>
    </lineage>
</organism>
<accession>A0ABT8FG39</accession>
<sequence>MITETQARDVVGSTVYGTDGEKIGKVGQLFLDDQTGRPEFVTVNTGLFGLKETFVPVSEAEFNGTELRVPYTKDTVKDAPNVDLDAGHLDQAEEDRLYAHYGMGGGVASTYGDAGTSYDTAGTTDDAGVLGVAGTTGTAGTAGTAPAGHDTSGPNTDDAMTRSEEHLEVGTTTQEAGRARLRKYVTTETETRTVPVAKERAVVETEPVTGGNVDQALDGPAISEEEHEVVLHEERAVVDKTAEPVERVRLGTETVVGEETVTEDVRKEHIEVEGEADDRRL</sequence>
<dbReference type="PANTHER" id="PTHR38463:SF1">
    <property type="entry name" value="STRESS RESPONSE PROTEIN YSNF"/>
    <property type="match status" value="1"/>
</dbReference>
<proteinExistence type="predicted"/>
<keyword evidence="5" id="KW-1185">Reference proteome</keyword>
<protein>
    <submittedName>
        <fullName evidence="4">PRC and DUF2382 domain-containing protein</fullName>
    </submittedName>
</protein>
<dbReference type="Pfam" id="PF05239">
    <property type="entry name" value="PRC"/>
    <property type="match status" value="1"/>
</dbReference>
<gene>
    <name evidence="4" type="ORF">QWY28_11290</name>
</gene>